<evidence type="ECO:0000256" key="12">
    <source>
        <dbReference type="RuleBase" id="RU000442"/>
    </source>
</evidence>
<evidence type="ECO:0000256" key="5">
    <source>
        <dbReference type="ARBA" id="ARBA00022705"/>
    </source>
</evidence>
<dbReference type="GO" id="GO:0003682">
    <property type="term" value="F:chromatin binding"/>
    <property type="evidence" value="ECO:0007669"/>
    <property type="project" value="TreeGrafter"/>
</dbReference>
<evidence type="ECO:0000256" key="13">
    <source>
        <dbReference type="SAM" id="MobiDB-lite"/>
    </source>
</evidence>
<evidence type="ECO:0000313" key="18">
    <source>
        <dbReference type="EMBL" id="KAG2177917.1"/>
    </source>
</evidence>
<evidence type="ECO:0000259" key="16">
    <source>
        <dbReference type="Pfam" id="PF08996"/>
    </source>
</evidence>
<feature type="domain" description="DNA-directed DNA polymerase family B exonuclease" evidence="15">
    <location>
        <begin position="491"/>
        <end position="740"/>
    </location>
</feature>
<dbReference type="GO" id="GO:0006273">
    <property type="term" value="P:lagging strand elongation"/>
    <property type="evidence" value="ECO:0007669"/>
    <property type="project" value="TreeGrafter"/>
</dbReference>
<dbReference type="Gene3D" id="1.10.3200.20">
    <property type="entry name" value="DNA Polymerase alpha, zinc finger"/>
    <property type="match status" value="1"/>
</dbReference>
<dbReference type="PROSITE" id="PS00116">
    <property type="entry name" value="DNA_POLYMERASE_B"/>
    <property type="match status" value="1"/>
</dbReference>
<evidence type="ECO:0000256" key="9">
    <source>
        <dbReference type="ARBA" id="ARBA00022932"/>
    </source>
</evidence>
<evidence type="ECO:0000256" key="1">
    <source>
        <dbReference type="ARBA" id="ARBA00004123"/>
    </source>
</evidence>
<dbReference type="Gene3D" id="2.40.50.730">
    <property type="match status" value="1"/>
</dbReference>
<dbReference type="Gene3D" id="6.10.10.100">
    <property type="match status" value="1"/>
</dbReference>
<organism evidence="18 19">
    <name type="scientific">Mortierella isabellina</name>
    <name type="common">Filamentous fungus</name>
    <name type="synonym">Umbelopsis isabellina</name>
    <dbReference type="NCBI Taxonomy" id="91625"/>
    <lineage>
        <taxon>Eukaryota</taxon>
        <taxon>Fungi</taxon>
        <taxon>Fungi incertae sedis</taxon>
        <taxon>Mucoromycota</taxon>
        <taxon>Mucoromycotina</taxon>
        <taxon>Umbelopsidomycetes</taxon>
        <taxon>Umbelopsidales</taxon>
        <taxon>Umbelopsidaceae</taxon>
        <taxon>Umbelopsis</taxon>
    </lineage>
</organism>
<feature type="region of interest" description="Disordered" evidence="13">
    <location>
        <begin position="61"/>
        <end position="151"/>
    </location>
</feature>
<dbReference type="PRINTS" id="PR00106">
    <property type="entry name" value="DNAPOLB"/>
</dbReference>
<dbReference type="GO" id="GO:0000166">
    <property type="term" value="F:nucleotide binding"/>
    <property type="evidence" value="ECO:0007669"/>
    <property type="project" value="InterPro"/>
</dbReference>
<keyword evidence="11" id="KW-0539">Nucleus</keyword>
<feature type="domain" description="Zinc finger DNA-directed DNA polymerase family B alpha" evidence="16">
    <location>
        <begin position="1303"/>
        <end position="1485"/>
    </location>
</feature>
<dbReference type="Pfam" id="PF08996">
    <property type="entry name" value="zf-DNA_Pol"/>
    <property type="match status" value="1"/>
</dbReference>
<dbReference type="GO" id="GO:0003697">
    <property type="term" value="F:single-stranded DNA binding"/>
    <property type="evidence" value="ECO:0007669"/>
    <property type="project" value="TreeGrafter"/>
</dbReference>
<feature type="domain" description="DNA polymerase alpha catalytic subunit N-terminal" evidence="17">
    <location>
        <begin position="22"/>
        <end position="84"/>
    </location>
</feature>
<comment type="caution">
    <text evidence="18">The sequence shown here is derived from an EMBL/GenBank/DDBJ whole genome shotgun (WGS) entry which is preliminary data.</text>
</comment>
<evidence type="ECO:0000313" key="19">
    <source>
        <dbReference type="Proteomes" id="UP000654370"/>
    </source>
</evidence>
<proteinExistence type="inferred from homology"/>
<keyword evidence="10 12" id="KW-0238">DNA-binding</keyword>
<dbReference type="Pfam" id="PF03104">
    <property type="entry name" value="DNA_pol_B_exo1"/>
    <property type="match status" value="1"/>
</dbReference>
<dbReference type="FunFam" id="1.10.132.60:FF:000004">
    <property type="entry name" value="DNA polymerase"/>
    <property type="match status" value="1"/>
</dbReference>
<dbReference type="CDD" id="cd05532">
    <property type="entry name" value="POLBc_alpha"/>
    <property type="match status" value="1"/>
</dbReference>
<dbReference type="GO" id="GO:0006272">
    <property type="term" value="P:leading strand elongation"/>
    <property type="evidence" value="ECO:0007669"/>
    <property type="project" value="TreeGrafter"/>
</dbReference>
<dbReference type="OrthoDB" id="6755010at2759"/>
<evidence type="ECO:0000259" key="17">
    <source>
        <dbReference type="Pfam" id="PF12254"/>
    </source>
</evidence>
<dbReference type="GO" id="GO:1902975">
    <property type="term" value="P:mitotic DNA replication initiation"/>
    <property type="evidence" value="ECO:0007669"/>
    <property type="project" value="InterPro"/>
</dbReference>
<accession>A0A8H7PPN8</accession>
<evidence type="ECO:0000256" key="7">
    <source>
        <dbReference type="ARBA" id="ARBA00022771"/>
    </source>
</evidence>
<dbReference type="GO" id="GO:0008270">
    <property type="term" value="F:zinc ion binding"/>
    <property type="evidence" value="ECO:0007669"/>
    <property type="project" value="UniProtKB-KW"/>
</dbReference>
<dbReference type="Pfam" id="PF12254">
    <property type="entry name" value="DNA_pol_alpha_N"/>
    <property type="match status" value="1"/>
</dbReference>
<dbReference type="InterPro" id="IPR006134">
    <property type="entry name" value="DNA-dir_DNA_pol_B_multi_dom"/>
</dbReference>
<sequence>MASSPDTTKRRKRSEKKPVDRLSAFREARQNKSRLQDYQVKDEGDVYDVIEEGDYQMLARDRQKEEFIEDDDHAGYADGDEDWDEQHRFSDEYSDGEPRPTADRKRKRGKKDQQPVTKPKNQLDHFFKKTAERNANAEKKSSSKKPVEVNEEFLENLLGELDEEPVADYDNSRQHNHQPAVPIPTKRGLHPNTLQSRNLLRQAEVPRVKEESPELVDDFNIDELEMDSPLPSTNEEVKSDTVEDESEVKQEVATTENVEEDAMDEDVTSFLKIKPVQTKARDVNGNNLVNVTSKREIVRAPLKTPVVPPTPAPTVPAPAAPNNSSIQSWEKVNMSETQVAEDTSANAAPDKLNVLEEDGSLRMWWFDAYERREKGQVYLFGKALNKATNTYVSCCVTVRNIQRNIFVLPRPYKLDKSGKPTDEKVDIAAVHDELDKIRTRARITKWACKPVERKYAFEEPNVPQEGEYLKIKYGFEQPPLPTNLAGDTFSHVFGSTTNPLELLLIKRDIMGPCWLEVKNPTIASANETWCKVQAVIEDPKLCNSLKDANGNAPKDIPPLVVMSLSLRTVMNHQKHVNEIVAASAMVCKKVMVDEPTPVEKLEKVKFNVVRQLNGVPYPAGLNDLINKERKKGNTIHVEKTELALLNLLIAKLHVHDPDVIVGHNFAGFDLDILLHRMKALNTHHWHKLGRLKRSNWPKLQAGAGGSGESTFQERMIMSGRLICDTYLAAKDLIRSKSYRMTELAQSQLKIAREDIEFDKFASYYTSANSLVHLIKHCEFDSFLALALMFKLQVLPLTKQLTNLAGNLWSRTMTGARAERNEYLLLHEFHKNKYICPDKSFGPKPSAVIDAVEHDDDDGEQIVPKKASGRRKPAYLGGLVLEPKKGFYDKYVLLLDFNSLYPSIIQEYNICFTTVQRDAGMSDSASGDIEAQIPEVPDKSLPQGVLPRLIKALVDRRRQVKKLMKDPKLSEAESMQLDIRQQGLKLTANSMYGCLGFAHSRFYAKPLAMLITSKGREILQNTVDLASAQDLNVIYGDTDSIMVYTNESEISKVKEIGYELKKKVNERYNLLEIDLDGFFKHMLLLKKKKYAALLVEERDGKLIESVETKGLDLVRRDWCDLSHDVSSDVLDSILSSKDRDQVIDDIHNKLRAVGELIRNNGYSLDKFVINKQLTKAPQDYADAKSQPHVQVALRLKKTGVNVKAGDTIPYVICEAEGVVNGSSAGFAERAFHPDDIKRGDKGLKIDFDWYLNQQIHPPVARLCAPMEGTDVARIAECLGLDTNKFHISVAAEQAEQEELYTLDSQINDEERFKDVEKLNVRCRGCQQRFDITGVARIEDDRMVSGLECPNGLCKEVMMLHCLRTQLEMAIRAYIKRYYDGWLVCDDTSCGNRTRMMSVFGRRCLSQGCRGYMTAEYSDKMLYTQLLYLSSIFDTDKAKTSAENTPRALDVAELSNRYITQFAELKNTVNQYLERSGRRYVDLTQLFSFCTI</sequence>
<dbReference type="Gene3D" id="1.10.287.690">
    <property type="entry name" value="Helix hairpin bin"/>
    <property type="match status" value="1"/>
</dbReference>
<keyword evidence="4 12" id="KW-0548">Nucleotidyltransferase</keyword>
<dbReference type="Gene3D" id="3.30.70.2820">
    <property type="match status" value="1"/>
</dbReference>
<feature type="region of interest" description="Disordered" evidence="13">
    <location>
        <begin position="1"/>
        <end position="39"/>
    </location>
</feature>
<keyword evidence="3 12" id="KW-0808">Transferase</keyword>
<feature type="region of interest" description="Disordered" evidence="13">
    <location>
        <begin position="226"/>
        <end position="262"/>
    </location>
</feature>
<dbReference type="InterPro" id="IPR006172">
    <property type="entry name" value="DNA-dir_DNA_pol_B"/>
</dbReference>
<gene>
    <name evidence="18" type="ORF">INT43_003164</name>
</gene>
<evidence type="ECO:0000256" key="4">
    <source>
        <dbReference type="ARBA" id="ARBA00022695"/>
    </source>
</evidence>
<evidence type="ECO:0000256" key="6">
    <source>
        <dbReference type="ARBA" id="ARBA00022723"/>
    </source>
</evidence>
<dbReference type="InterPro" id="IPR045846">
    <property type="entry name" value="POLBc_alpha"/>
</dbReference>
<keyword evidence="7" id="KW-0863">Zinc-finger</keyword>
<evidence type="ECO:0000259" key="14">
    <source>
        <dbReference type="Pfam" id="PF00136"/>
    </source>
</evidence>
<dbReference type="NCBIfam" id="TIGR00592">
    <property type="entry name" value="pol2"/>
    <property type="match status" value="1"/>
</dbReference>
<dbReference type="EC" id="2.7.7.7" evidence="12"/>
<feature type="compositionally biased region" description="Basic and acidic residues" evidence="13">
    <location>
        <begin position="85"/>
        <end position="103"/>
    </location>
</feature>
<reference evidence="18" key="1">
    <citation type="submission" date="2020-12" db="EMBL/GenBank/DDBJ databases">
        <title>Metabolic potential, ecology and presence of endohyphal bacteria is reflected in genomic diversity of Mucoromycotina.</title>
        <authorList>
            <person name="Muszewska A."/>
            <person name="Okrasinska A."/>
            <person name="Steczkiewicz K."/>
            <person name="Drgas O."/>
            <person name="Orlowska M."/>
            <person name="Perlinska-Lenart U."/>
            <person name="Aleksandrzak-Piekarczyk T."/>
            <person name="Szatraj K."/>
            <person name="Zielenkiewicz U."/>
            <person name="Pilsyk S."/>
            <person name="Malc E."/>
            <person name="Mieczkowski P."/>
            <person name="Kruszewska J.S."/>
            <person name="Biernat P."/>
            <person name="Pawlowska J."/>
        </authorList>
    </citation>
    <scope>NUCLEOTIDE SEQUENCE</scope>
    <source>
        <strain evidence="18">WA0000067209</strain>
    </source>
</reference>
<evidence type="ECO:0000256" key="2">
    <source>
        <dbReference type="ARBA" id="ARBA00005755"/>
    </source>
</evidence>
<dbReference type="SMART" id="SM00486">
    <property type="entry name" value="POLBc"/>
    <property type="match status" value="1"/>
</dbReference>
<comment type="similarity">
    <text evidence="2 12">Belongs to the DNA polymerase type-B family.</text>
</comment>
<protein>
    <recommendedName>
        <fullName evidence="12">DNA polymerase</fullName>
        <ecNumber evidence="12">2.7.7.7</ecNumber>
    </recommendedName>
</protein>
<dbReference type="InterPro" id="IPR023211">
    <property type="entry name" value="DNA_pol_palm_dom_sf"/>
</dbReference>
<dbReference type="Gene3D" id="3.90.1600.10">
    <property type="entry name" value="Palm domain of DNA polymerase"/>
    <property type="match status" value="1"/>
</dbReference>
<dbReference type="GO" id="GO:0003887">
    <property type="term" value="F:DNA-directed DNA polymerase activity"/>
    <property type="evidence" value="ECO:0007669"/>
    <property type="project" value="UniProtKB-KW"/>
</dbReference>
<dbReference type="GO" id="GO:0003688">
    <property type="term" value="F:DNA replication origin binding"/>
    <property type="evidence" value="ECO:0007669"/>
    <property type="project" value="TreeGrafter"/>
</dbReference>
<keyword evidence="9 12" id="KW-0239">DNA-directed DNA polymerase</keyword>
<dbReference type="GO" id="GO:0005658">
    <property type="term" value="C:alpha DNA polymerase:primase complex"/>
    <property type="evidence" value="ECO:0007669"/>
    <property type="project" value="TreeGrafter"/>
</dbReference>
<dbReference type="PANTHER" id="PTHR45861">
    <property type="entry name" value="DNA POLYMERASE ALPHA CATALYTIC SUBUNIT"/>
    <property type="match status" value="1"/>
</dbReference>
<evidence type="ECO:0000256" key="10">
    <source>
        <dbReference type="ARBA" id="ARBA00023125"/>
    </source>
</evidence>
<feature type="domain" description="DNA-directed DNA polymerase family B multifunctional" evidence="14">
    <location>
        <begin position="807"/>
        <end position="1264"/>
    </location>
</feature>
<keyword evidence="6" id="KW-0479">Metal-binding</keyword>
<feature type="compositionally biased region" description="Acidic residues" evidence="13">
    <location>
        <begin position="67"/>
        <end position="84"/>
    </location>
</feature>
<dbReference type="FunFam" id="1.10.287.690:FF:000003">
    <property type="entry name" value="DNA polymerase"/>
    <property type="match status" value="1"/>
</dbReference>
<dbReference type="InterPro" id="IPR017964">
    <property type="entry name" value="DNA-dir_DNA_pol_B_CS"/>
</dbReference>
<feature type="compositionally biased region" description="Basic and acidic residues" evidence="13">
    <location>
        <begin position="16"/>
        <end position="30"/>
    </location>
</feature>
<comment type="subcellular location">
    <subcellularLocation>
        <location evidence="1">Nucleus</location>
    </subcellularLocation>
</comment>
<evidence type="ECO:0000256" key="8">
    <source>
        <dbReference type="ARBA" id="ARBA00022833"/>
    </source>
</evidence>
<dbReference type="InterPro" id="IPR012337">
    <property type="entry name" value="RNaseH-like_sf"/>
</dbReference>
<name>A0A8H7PPN8_MORIS</name>
<dbReference type="SUPFAM" id="SSF53098">
    <property type="entry name" value="Ribonuclease H-like"/>
    <property type="match status" value="1"/>
</dbReference>
<evidence type="ECO:0000256" key="3">
    <source>
        <dbReference type="ARBA" id="ARBA00022679"/>
    </source>
</evidence>
<dbReference type="InterPro" id="IPR042087">
    <property type="entry name" value="DNA_pol_B_thumb"/>
</dbReference>
<dbReference type="PANTHER" id="PTHR45861:SF1">
    <property type="entry name" value="DNA POLYMERASE ALPHA CATALYTIC SUBUNIT"/>
    <property type="match status" value="1"/>
</dbReference>
<dbReference type="Gene3D" id="1.10.132.60">
    <property type="entry name" value="DNA polymerase family B, C-terminal domain"/>
    <property type="match status" value="1"/>
</dbReference>
<dbReference type="Gene3D" id="3.30.420.10">
    <property type="entry name" value="Ribonuclease H-like superfamily/Ribonuclease H"/>
    <property type="match status" value="1"/>
</dbReference>
<feature type="region of interest" description="Disordered" evidence="13">
    <location>
        <begin position="169"/>
        <end position="191"/>
    </location>
</feature>
<dbReference type="InterPro" id="IPR038256">
    <property type="entry name" value="Pol_alpha_znc_sf"/>
</dbReference>
<dbReference type="InterPro" id="IPR006133">
    <property type="entry name" value="DNA-dir_DNA_pol_B_exonuc"/>
</dbReference>
<comment type="catalytic activity">
    <reaction evidence="12">
        <text>DNA(n) + a 2'-deoxyribonucleoside 5'-triphosphate = DNA(n+1) + diphosphate</text>
        <dbReference type="Rhea" id="RHEA:22508"/>
        <dbReference type="Rhea" id="RHEA-COMP:17339"/>
        <dbReference type="Rhea" id="RHEA-COMP:17340"/>
        <dbReference type="ChEBI" id="CHEBI:33019"/>
        <dbReference type="ChEBI" id="CHEBI:61560"/>
        <dbReference type="ChEBI" id="CHEBI:173112"/>
        <dbReference type="EC" id="2.7.7.7"/>
    </reaction>
</comment>
<dbReference type="InterPro" id="IPR024647">
    <property type="entry name" value="DNA_pol_a_cat_su_N"/>
</dbReference>
<dbReference type="GO" id="GO:0033554">
    <property type="term" value="P:cellular response to stress"/>
    <property type="evidence" value="ECO:0007669"/>
    <property type="project" value="UniProtKB-ARBA"/>
</dbReference>
<dbReference type="Proteomes" id="UP000654370">
    <property type="component" value="Unassembled WGS sequence"/>
</dbReference>
<dbReference type="InterPro" id="IPR036397">
    <property type="entry name" value="RNaseH_sf"/>
</dbReference>
<dbReference type="InterPro" id="IPR043502">
    <property type="entry name" value="DNA/RNA_pol_sf"/>
</dbReference>
<dbReference type="InterPro" id="IPR015088">
    <property type="entry name" value="Znf_DNA-dir_DNA_pol_B_alpha"/>
</dbReference>
<dbReference type="FunFam" id="3.30.70.2820:FF:000001">
    <property type="entry name" value="DNA polymerase"/>
    <property type="match status" value="1"/>
</dbReference>
<feature type="compositionally biased region" description="Basic and acidic residues" evidence="13">
    <location>
        <begin position="121"/>
        <end position="148"/>
    </location>
</feature>
<dbReference type="CDD" id="cd05776">
    <property type="entry name" value="DNA_polB_alpha_exo"/>
    <property type="match status" value="1"/>
</dbReference>
<keyword evidence="5 12" id="KW-0235">DNA replication</keyword>
<evidence type="ECO:0000256" key="11">
    <source>
        <dbReference type="ARBA" id="ARBA00023242"/>
    </source>
</evidence>
<keyword evidence="19" id="KW-1185">Reference proteome</keyword>
<dbReference type="Pfam" id="PF00136">
    <property type="entry name" value="DNA_pol_B"/>
    <property type="match status" value="1"/>
</dbReference>
<dbReference type="SUPFAM" id="SSF56672">
    <property type="entry name" value="DNA/RNA polymerases"/>
    <property type="match status" value="1"/>
</dbReference>
<dbReference type="EMBL" id="JAEPQZ010000008">
    <property type="protein sequence ID" value="KAG2177917.1"/>
    <property type="molecule type" value="Genomic_DNA"/>
</dbReference>
<evidence type="ECO:0000259" key="15">
    <source>
        <dbReference type="Pfam" id="PF03104"/>
    </source>
</evidence>
<keyword evidence="8" id="KW-0862">Zinc</keyword>